<dbReference type="EMBL" id="JAYMYR010000006">
    <property type="protein sequence ID" value="KAK7355503.1"/>
    <property type="molecule type" value="Genomic_DNA"/>
</dbReference>
<protein>
    <submittedName>
        <fullName evidence="1">Uncharacterized protein</fullName>
    </submittedName>
</protein>
<sequence>MMLNDTVHISFSLSSAIIHHISEYFVCENGSGLYEIISGSAESGTEENKHCASSSSSSPFSFSFSLHLSVSYITSMLA</sequence>
<reference evidence="1 2" key="1">
    <citation type="submission" date="2024-01" db="EMBL/GenBank/DDBJ databases">
        <title>The genomes of 5 underutilized Papilionoideae crops provide insights into root nodulation and disease resistanc.</title>
        <authorList>
            <person name="Jiang F."/>
        </authorList>
    </citation>
    <scope>NUCLEOTIDE SEQUENCE [LARGE SCALE GENOMIC DNA]</scope>
    <source>
        <strain evidence="1">JINMINGXINNONG_FW02</strain>
        <tissue evidence="1">Leaves</tissue>
    </source>
</reference>
<accession>A0AAN9R6B7</accession>
<dbReference type="AlphaFoldDB" id="A0AAN9R6B7"/>
<proteinExistence type="predicted"/>
<keyword evidence="2" id="KW-1185">Reference proteome</keyword>
<comment type="caution">
    <text evidence="1">The sequence shown here is derived from an EMBL/GenBank/DDBJ whole genome shotgun (WGS) entry which is preliminary data.</text>
</comment>
<organism evidence="1 2">
    <name type="scientific">Phaseolus coccineus</name>
    <name type="common">Scarlet runner bean</name>
    <name type="synonym">Phaseolus multiflorus</name>
    <dbReference type="NCBI Taxonomy" id="3886"/>
    <lineage>
        <taxon>Eukaryota</taxon>
        <taxon>Viridiplantae</taxon>
        <taxon>Streptophyta</taxon>
        <taxon>Embryophyta</taxon>
        <taxon>Tracheophyta</taxon>
        <taxon>Spermatophyta</taxon>
        <taxon>Magnoliopsida</taxon>
        <taxon>eudicotyledons</taxon>
        <taxon>Gunneridae</taxon>
        <taxon>Pentapetalae</taxon>
        <taxon>rosids</taxon>
        <taxon>fabids</taxon>
        <taxon>Fabales</taxon>
        <taxon>Fabaceae</taxon>
        <taxon>Papilionoideae</taxon>
        <taxon>50 kb inversion clade</taxon>
        <taxon>NPAAA clade</taxon>
        <taxon>indigoferoid/millettioid clade</taxon>
        <taxon>Phaseoleae</taxon>
        <taxon>Phaseolus</taxon>
    </lineage>
</organism>
<name>A0AAN9R6B7_PHACN</name>
<dbReference type="Proteomes" id="UP001374584">
    <property type="component" value="Unassembled WGS sequence"/>
</dbReference>
<evidence type="ECO:0000313" key="2">
    <source>
        <dbReference type="Proteomes" id="UP001374584"/>
    </source>
</evidence>
<gene>
    <name evidence="1" type="ORF">VNO80_14760</name>
</gene>
<evidence type="ECO:0000313" key="1">
    <source>
        <dbReference type="EMBL" id="KAK7355503.1"/>
    </source>
</evidence>